<reference evidence="2 3" key="1">
    <citation type="submission" date="2024-03" db="EMBL/GenBank/DDBJ databases">
        <authorList>
            <person name="Martinez-Hernandez J."/>
        </authorList>
    </citation>
    <scope>NUCLEOTIDE SEQUENCE [LARGE SCALE GENOMIC DNA]</scope>
</reference>
<gene>
    <name evidence="2" type="ORF">LLUT_LOCUS822</name>
</gene>
<protein>
    <submittedName>
        <fullName evidence="2">Uncharacterized protein</fullName>
    </submittedName>
</protein>
<evidence type="ECO:0000256" key="1">
    <source>
        <dbReference type="SAM" id="MobiDB-lite"/>
    </source>
</evidence>
<sequence>MMLEIVKDLNKEIGKLVFKTLDLYSTFLTSMKNDEEKTSNNYKGWDRVLLSHDPVDNSSSEEVIPDTRHDGPEGLSEIV</sequence>
<keyword evidence="3" id="KW-1185">Reference proteome</keyword>
<dbReference type="AlphaFoldDB" id="A0AAV1VS77"/>
<dbReference type="EMBL" id="CAXHTB010000001">
    <property type="protein sequence ID" value="CAL0299762.1"/>
    <property type="molecule type" value="Genomic_DNA"/>
</dbReference>
<proteinExistence type="predicted"/>
<accession>A0AAV1VS77</accession>
<comment type="caution">
    <text evidence="2">The sequence shown here is derived from an EMBL/GenBank/DDBJ whole genome shotgun (WGS) entry which is preliminary data.</text>
</comment>
<name>A0AAV1VS77_LUPLU</name>
<dbReference type="Proteomes" id="UP001497480">
    <property type="component" value="Unassembled WGS sequence"/>
</dbReference>
<evidence type="ECO:0000313" key="3">
    <source>
        <dbReference type="Proteomes" id="UP001497480"/>
    </source>
</evidence>
<evidence type="ECO:0000313" key="2">
    <source>
        <dbReference type="EMBL" id="CAL0299762.1"/>
    </source>
</evidence>
<feature type="region of interest" description="Disordered" evidence="1">
    <location>
        <begin position="56"/>
        <end position="79"/>
    </location>
</feature>
<organism evidence="2 3">
    <name type="scientific">Lupinus luteus</name>
    <name type="common">European yellow lupine</name>
    <dbReference type="NCBI Taxonomy" id="3873"/>
    <lineage>
        <taxon>Eukaryota</taxon>
        <taxon>Viridiplantae</taxon>
        <taxon>Streptophyta</taxon>
        <taxon>Embryophyta</taxon>
        <taxon>Tracheophyta</taxon>
        <taxon>Spermatophyta</taxon>
        <taxon>Magnoliopsida</taxon>
        <taxon>eudicotyledons</taxon>
        <taxon>Gunneridae</taxon>
        <taxon>Pentapetalae</taxon>
        <taxon>rosids</taxon>
        <taxon>fabids</taxon>
        <taxon>Fabales</taxon>
        <taxon>Fabaceae</taxon>
        <taxon>Papilionoideae</taxon>
        <taxon>50 kb inversion clade</taxon>
        <taxon>genistoids sensu lato</taxon>
        <taxon>core genistoids</taxon>
        <taxon>Genisteae</taxon>
        <taxon>Lupinus</taxon>
    </lineage>
</organism>